<dbReference type="PANTHER" id="PTHR15664">
    <property type="entry name" value="C20ORF30 PROTEIN"/>
    <property type="match status" value="1"/>
</dbReference>
<comment type="caution">
    <text evidence="20">The sequence shown here is derived from an EMBL/GenBank/DDBJ whole genome shotgun (WGS) entry which is preliminary data.</text>
</comment>
<gene>
    <name evidence="20" type="ORF">ACHHYP_07052</name>
</gene>
<comment type="function">
    <text evidence="16">Involved in trafficking and recycling of synaptic vesicles.</text>
</comment>
<keyword evidence="15" id="KW-0968">Cytoplasmic vesicle</keyword>
<evidence type="ECO:0000256" key="3">
    <source>
        <dbReference type="ARBA" id="ARBA00004234"/>
    </source>
</evidence>
<keyword evidence="21" id="KW-1185">Reference proteome</keyword>
<proteinExistence type="inferred from homology"/>
<dbReference type="Pfam" id="PF05915">
    <property type="entry name" value="TMEM_230_134"/>
    <property type="match status" value="1"/>
</dbReference>
<comment type="similarity">
    <text evidence="8">Belongs to the TMEM134/TMEM230 family.</text>
</comment>
<dbReference type="GO" id="GO:0016020">
    <property type="term" value="C:membrane"/>
    <property type="evidence" value="ECO:0007669"/>
    <property type="project" value="UniProtKB-SubCell"/>
</dbReference>
<keyword evidence="9 19" id="KW-0812">Transmembrane</keyword>
<feature type="region of interest" description="Disordered" evidence="18">
    <location>
        <begin position="1"/>
        <end position="31"/>
    </location>
</feature>
<evidence type="ECO:0000256" key="12">
    <source>
        <dbReference type="ARBA" id="ARBA00023018"/>
    </source>
</evidence>
<dbReference type="InterPro" id="IPR008590">
    <property type="entry name" value="TMEM_230/134"/>
</dbReference>
<keyword evidence="14 19" id="KW-0472">Membrane</keyword>
<evidence type="ECO:0000256" key="8">
    <source>
        <dbReference type="ARBA" id="ARBA00007743"/>
    </source>
</evidence>
<dbReference type="AlphaFoldDB" id="A0A1V9YR01"/>
<keyword evidence="12" id="KW-0770">Synapse</keyword>
<organism evidence="20 21">
    <name type="scientific">Achlya hypogyna</name>
    <name type="common">Oomycete</name>
    <name type="synonym">Protoachlya hypogyna</name>
    <dbReference type="NCBI Taxonomy" id="1202772"/>
    <lineage>
        <taxon>Eukaryota</taxon>
        <taxon>Sar</taxon>
        <taxon>Stramenopiles</taxon>
        <taxon>Oomycota</taxon>
        <taxon>Saprolegniomycetes</taxon>
        <taxon>Saprolegniales</taxon>
        <taxon>Achlyaceae</taxon>
        <taxon>Achlya</taxon>
    </lineage>
</organism>
<evidence type="ECO:0000256" key="11">
    <source>
        <dbReference type="ARBA" id="ARBA00022989"/>
    </source>
</evidence>
<evidence type="ECO:0000256" key="9">
    <source>
        <dbReference type="ARBA" id="ARBA00022692"/>
    </source>
</evidence>
<dbReference type="GO" id="GO:0005776">
    <property type="term" value="C:autophagosome"/>
    <property type="evidence" value="ECO:0007669"/>
    <property type="project" value="UniProtKB-SubCell"/>
</dbReference>
<comment type="subcellular location">
    <subcellularLocation>
        <location evidence="5">Cytoplasmic vesicle</location>
        <location evidence="5">Autophagosome</location>
    </subcellularLocation>
    <subcellularLocation>
        <location evidence="3">Cytoplasmic vesicle</location>
        <location evidence="3">Secretory vesicle</location>
        <location evidence="3">Synaptic vesicle</location>
    </subcellularLocation>
    <subcellularLocation>
        <location evidence="4">Early endosome</location>
    </subcellularLocation>
    <subcellularLocation>
        <location evidence="6">Golgi apparatus</location>
        <location evidence="6">trans-Golgi network</location>
    </subcellularLocation>
    <subcellularLocation>
        <location evidence="7">Late endosome</location>
    </subcellularLocation>
    <subcellularLocation>
        <location evidence="1">Membrane</location>
        <topology evidence="1">Multi-pass membrane protein</topology>
    </subcellularLocation>
    <subcellularLocation>
        <location evidence="2">Recycling endosome</location>
    </subcellularLocation>
</comment>
<dbReference type="GO" id="GO:0005770">
    <property type="term" value="C:late endosome"/>
    <property type="evidence" value="ECO:0007669"/>
    <property type="project" value="UniProtKB-SubCell"/>
</dbReference>
<feature type="transmembrane region" description="Helical" evidence="19">
    <location>
        <begin position="77"/>
        <end position="95"/>
    </location>
</feature>
<dbReference type="GO" id="GO:0005794">
    <property type="term" value="C:Golgi apparatus"/>
    <property type="evidence" value="ECO:0007669"/>
    <property type="project" value="UniProtKB-SubCell"/>
</dbReference>
<keyword evidence="11 19" id="KW-1133">Transmembrane helix</keyword>
<evidence type="ECO:0000256" key="5">
    <source>
        <dbReference type="ARBA" id="ARBA00004419"/>
    </source>
</evidence>
<evidence type="ECO:0000256" key="10">
    <source>
        <dbReference type="ARBA" id="ARBA00022753"/>
    </source>
</evidence>
<reference evidence="20 21" key="1">
    <citation type="journal article" date="2014" name="Genome Biol. Evol.">
        <title>The secreted proteins of Achlya hypogyna and Thraustotheca clavata identify the ancestral oomycete secretome and reveal gene acquisitions by horizontal gene transfer.</title>
        <authorList>
            <person name="Misner I."/>
            <person name="Blouin N."/>
            <person name="Leonard G."/>
            <person name="Richards T.A."/>
            <person name="Lane C.E."/>
        </authorList>
    </citation>
    <scope>NUCLEOTIDE SEQUENCE [LARGE SCALE GENOMIC DNA]</scope>
    <source>
        <strain evidence="20 21">ATCC 48635</strain>
    </source>
</reference>
<evidence type="ECO:0000256" key="1">
    <source>
        <dbReference type="ARBA" id="ARBA00004141"/>
    </source>
</evidence>
<dbReference type="Proteomes" id="UP000243579">
    <property type="component" value="Unassembled WGS sequence"/>
</dbReference>
<evidence type="ECO:0000256" key="19">
    <source>
        <dbReference type="SAM" id="Phobius"/>
    </source>
</evidence>
<feature type="transmembrane region" description="Helical" evidence="19">
    <location>
        <begin position="51"/>
        <end position="71"/>
    </location>
</feature>
<accession>A0A1V9YR01</accession>
<evidence type="ECO:0000256" key="13">
    <source>
        <dbReference type="ARBA" id="ARBA00023034"/>
    </source>
</evidence>
<evidence type="ECO:0000256" key="14">
    <source>
        <dbReference type="ARBA" id="ARBA00023136"/>
    </source>
</evidence>
<evidence type="ECO:0000256" key="18">
    <source>
        <dbReference type="SAM" id="MobiDB-lite"/>
    </source>
</evidence>
<evidence type="ECO:0000256" key="15">
    <source>
        <dbReference type="ARBA" id="ARBA00023329"/>
    </source>
</evidence>
<sequence length="117" mass="12815">MKQPSMEEVDLEKAQDRPSSAPTEMLESPEGRSWWTPKFQLDPRVPIKTTIAAVAMLLTGIGLLIWGIVFAAEGRGLGHLLLGCLTVIPGAYGTVQLYGAYKGWRGYAFTNLPSYDT</sequence>
<dbReference type="PANTHER" id="PTHR15664:SF6">
    <property type="entry name" value="TRANSMEMBRANE PROTEIN 230"/>
    <property type="match status" value="1"/>
</dbReference>
<keyword evidence="13" id="KW-0333">Golgi apparatus</keyword>
<name>A0A1V9YR01_ACHHY</name>
<evidence type="ECO:0000256" key="17">
    <source>
        <dbReference type="ARBA" id="ARBA00024088"/>
    </source>
</evidence>
<evidence type="ECO:0000256" key="2">
    <source>
        <dbReference type="ARBA" id="ARBA00004172"/>
    </source>
</evidence>
<evidence type="ECO:0000313" key="21">
    <source>
        <dbReference type="Proteomes" id="UP000243579"/>
    </source>
</evidence>
<dbReference type="GO" id="GO:0005769">
    <property type="term" value="C:early endosome"/>
    <property type="evidence" value="ECO:0007669"/>
    <property type="project" value="UniProtKB-SubCell"/>
</dbReference>
<evidence type="ECO:0000256" key="6">
    <source>
        <dbReference type="ARBA" id="ARBA00004601"/>
    </source>
</evidence>
<dbReference type="GO" id="GO:0055037">
    <property type="term" value="C:recycling endosome"/>
    <property type="evidence" value="ECO:0007669"/>
    <property type="project" value="UniProtKB-SubCell"/>
</dbReference>
<dbReference type="OrthoDB" id="5597044at2759"/>
<evidence type="ECO:0000256" key="4">
    <source>
        <dbReference type="ARBA" id="ARBA00004412"/>
    </source>
</evidence>
<dbReference type="InterPro" id="IPR044234">
    <property type="entry name" value="TMEM230"/>
</dbReference>
<evidence type="ECO:0000256" key="16">
    <source>
        <dbReference type="ARBA" id="ARBA00024003"/>
    </source>
</evidence>
<keyword evidence="10" id="KW-0967">Endosome</keyword>
<protein>
    <recommendedName>
        <fullName evidence="17">Transmembrane protein 230</fullName>
    </recommendedName>
</protein>
<evidence type="ECO:0000256" key="7">
    <source>
        <dbReference type="ARBA" id="ARBA00004603"/>
    </source>
</evidence>
<dbReference type="EMBL" id="JNBR01001401">
    <property type="protein sequence ID" value="OQR88219.1"/>
    <property type="molecule type" value="Genomic_DNA"/>
</dbReference>
<evidence type="ECO:0000313" key="20">
    <source>
        <dbReference type="EMBL" id="OQR88219.1"/>
    </source>
</evidence>